<name>A0A850HGV6_9SPHN</name>
<dbReference type="AlphaFoldDB" id="A0A850HGV6"/>
<dbReference type="EMBL" id="JABWTA010000001">
    <property type="protein sequence ID" value="NVE94112.1"/>
    <property type="molecule type" value="Genomic_DNA"/>
</dbReference>
<gene>
    <name evidence="1" type="ORF">HUO12_04285</name>
</gene>
<evidence type="ECO:0000313" key="1">
    <source>
        <dbReference type="EMBL" id="NVE94112.1"/>
    </source>
</evidence>
<sequence>MLKAIVLVVTGIIAFVIAFSWVNKDEIMAEAATRMAEDFVAQCSARAQFPEEVAHRAEEICGCMKYEFDERGISLGDAFGSKREEMQEITQACVMVYR</sequence>
<organism evidence="1 2">
    <name type="scientific">Altererythrobacter lutimaris</name>
    <dbReference type="NCBI Taxonomy" id="2743979"/>
    <lineage>
        <taxon>Bacteria</taxon>
        <taxon>Pseudomonadati</taxon>
        <taxon>Pseudomonadota</taxon>
        <taxon>Alphaproteobacteria</taxon>
        <taxon>Sphingomonadales</taxon>
        <taxon>Erythrobacteraceae</taxon>
        <taxon>Altererythrobacter</taxon>
    </lineage>
</organism>
<dbReference type="RefSeq" id="WP_176272425.1">
    <property type="nucleotide sequence ID" value="NZ_JABWTA010000001.1"/>
</dbReference>
<evidence type="ECO:0000313" key="2">
    <source>
        <dbReference type="Proteomes" id="UP000546031"/>
    </source>
</evidence>
<dbReference type="Proteomes" id="UP000546031">
    <property type="component" value="Unassembled WGS sequence"/>
</dbReference>
<reference evidence="1 2" key="1">
    <citation type="submission" date="2020-06" db="EMBL/GenBank/DDBJ databases">
        <title>Altererythrobacter lutimaris sp. nov., a marine bacterium isolated from a tidal flat.</title>
        <authorList>
            <person name="Kim D."/>
            <person name="Yoo Y."/>
            <person name="Kim J.-J."/>
        </authorList>
    </citation>
    <scope>NUCLEOTIDE SEQUENCE [LARGE SCALE GENOMIC DNA]</scope>
    <source>
        <strain evidence="1 2">JGD-16</strain>
    </source>
</reference>
<comment type="caution">
    <text evidence="1">The sequence shown here is derived from an EMBL/GenBank/DDBJ whole genome shotgun (WGS) entry which is preliminary data.</text>
</comment>
<keyword evidence="2" id="KW-1185">Reference proteome</keyword>
<proteinExistence type="predicted"/>
<accession>A0A850HGV6</accession>
<protein>
    <submittedName>
        <fullName evidence="1">Uncharacterized protein</fullName>
    </submittedName>
</protein>